<evidence type="ECO:0000256" key="1">
    <source>
        <dbReference type="SAM" id="MobiDB-lite"/>
    </source>
</evidence>
<feature type="region of interest" description="Disordered" evidence="1">
    <location>
        <begin position="32"/>
        <end position="61"/>
    </location>
</feature>
<dbReference type="EMBL" id="JAGFBR010000001">
    <property type="protein sequence ID" value="KAH0470850.1"/>
    <property type="molecule type" value="Genomic_DNA"/>
</dbReference>
<keyword evidence="3" id="KW-1185">Reference proteome</keyword>
<evidence type="ECO:0000313" key="3">
    <source>
        <dbReference type="Proteomes" id="UP000775213"/>
    </source>
</evidence>
<accession>A0AAV7H9E0</accession>
<organism evidence="2 3">
    <name type="scientific">Dendrobium chrysotoxum</name>
    <name type="common">Orchid</name>
    <dbReference type="NCBI Taxonomy" id="161865"/>
    <lineage>
        <taxon>Eukaryota</taxon>
        <taxon>Viridiplantae</taxon>
        <taxon>Streptophyta</taxon>
        <taxon>Embryophyta</taxon>
        <taxon>Tracheophyta</taxon>
        <taxon>Spermatophyta</taxon>
        <taxon>Magnoliopsida</taxon>
        <taxon>Liliopsida</taxon>
        <taxon>Asparagales</taxon>
        <taxon>Orchidaceae</taxon>
        <taxon>Epidendroideae</taxon>
        <taxon>Malaxideae</taxon>
        <taxon>Dendrobiinae</taxon>
        <taxon>Dendrobium</taxon>
    </lineage>
</organism>
<sequence>MLEGSATGRQRLQLWIRIWWRLGRGNRGFGERRGVSCRGQQKRRQTREEVRRGVWHRQGAS</sequence>
<evidence type="ECO:0000313" key="2">
    <source>
        <dbReference type="EMBL" id="KAH0470850.1"/>
    </source>
</evidence>
<gene>
    <name evidence="2" type="ORF">IEQ34_000573</name>
</gene>
<protein>
    <submittedName>
        <fullName evidence="2">Uncharacterized protein</fullName>
    </submittedName>
</protein>
<dbReference type="AlphaFoldDB" id="A0AAV7H9E0"/>
<reference evidence="2 3" key="1">
    <citation type="journal article" date="2021" name="Hortic Res">
        <title>Chromosome-scale assembly of the Dendrobium chrysotoxum genome enhances the understanding of orchid evolution.</title>
        <authorList>
            <person name="Zhang Y."/>
            <person name="Zhang G.Q."/>
            <person name="Zhang D."/>
            <person name="Liu X.D."/>
            <person name="Xu X.Y."/>
            <person name="Sun W.H."/>
            <person name="Yu X."/>
            <person name="Zhu X."/>
            <person name="Wang Z.W."/>
            <person name="Zhao X."/>
            <person name="Zhong W.Y."/>
            <person name="Chen H."/>
            <person name="Yin W.L."/>
            <person name="Huang T."/>
            <person name="Niu S.C."/>
            <person name="Liu Z.J."/>
        </authorList>
    </citation>
    <scope>NUCLEOTIDE SEQUENCE [LARGE SCALE GENOMIC DNA]</scope>
    <source>
        <strain evidence="2">Lindl</strain>
    </source>
</reference>
<name>A0AAV7H9E0_DENCH</name>
<dbReference type="Proteomes" id="UP000775213">
    <property type="component" value="Unassembled WGS sequence"/>
</dbReference>
<proteinExistence type="predicted"/>
<comment type="caution">
    <text evidence="2">The sequence shown here is derived from an EMBL/GenBank/DDBJ whole genome shotgun (WGS) entry which is preliminary data.</text>
</comment>